<proteinExistence type="predicted"/>
<evidence type="ECO:0000256" key="1">
    <source>
        <dbReference type="SAM" id="Phobius"/>
    </source>
</evidence>
<feature type="transmembrane region" description="Helical" evidence="1">
    <location>
        <begin position="44"/>
        <end position="62"/>
    </location>
</feature>
<organism evidence="2 3">
    <name type="scientific">Crepidotus variabilis</name>
    <dbReference type="NCBI Taxonomy" id="179855"/>
    <lineage>
        <taxon>Eukaryota</taxon>
        <taxon>Fungi</taxon>
        <taxon>Dikarya</taxon>
        <taxon>Basidiomycota</taxon>
        <taxon>Agaricomycotina</taxon>
        <taxon>Agaricomycetes</taxon>
        <taxon>Agaricomycetidae</taxon>
        <taxon>Agaricales</taxon>
        <taxon>Agaricineae</taxon>
        <taxon>Crepidotaceae</taxon>
        <taxon>Crepidotus</taxon>
    </lineage>
</organism>
<keyword evidence="1" id="KW-0472">Membrane</keyword>
<reference evidence="2" key="1">
    <citation type="submission" date="2020-11" db="EMBL/GenBank/DDBJ databases">
        <authorList>
            <consortium name="DOE Joint Genome Institute"/>
            <person name="Ahrendt S."/>
            <person name="Riley R."/>
            <person name="Andreopoulos W."/>
            <person name="Labutti K."/>
            <person name="Pangilinan J."/>
            <person name="Ruiz-Duenas F.J."/>
            <person name="Barrasa J.M."/>
            <person name="Sanchez-Garcia M."/>
            <person name="Camarero S."/>
            <person name="Miyauchi S."/>
            <person name="Serrano A."/>
            <person name="Linde D."/>
            <person name="Babiker R."/>
            <person name="Drula E."/>
            <person name="Ayuso-Fernandez I."/>
            <person name="Pacheco R."/>
            <person name="Padilla G."/>
            <person name="Ferreira P."/>
            <person name="Barriuso J."/>
            <person name="Kellner H."/>
            <person name="Castanera R."/>
            <person name="Alfaro M."/>
            <person name="Ramirez L."/>
            <person name="Pisabarro A.G."/>
            <person name="Kuo A."/>
            <person name="Tritt A."/>
            <person name="Lipzen A."/>
            <person name="He G."/>
            <person name="Yan M."/>
            <person name="Ng V."/>
            <person name="Cullen D."/>
            <person name="Martin F."/>
            <person name="Rosso M.-N."/>
            <person name="Henrissat B."/>
            <person name="Hibbett D."/>
            <person name="Martinez A.T."/>
            <person name="Grigoriev I.V."/>
        </authorList>
    </citation>
    <scope>NUCLEOTIDE SEQUENCE</scope>
    <source>
        <strain evidence="2">CBS 506.95</strain>
    </source>
</reference>
<dbReference type="Proteomes" id="UP000807306">
    <property type="component" value="Unassembled WGS sequence"/>
</dbReference>
<comment type="caution">
    <text evidence="2">The sequence shown here is derived from an EMBL/GenBank/DDBJ whole genome shotgun (WGS) entry which is preliminary data.</text>
</comment>
<protein>
    <submittedName>
        <fullName evidence="2">Uncharacterized protein</fullName>
    </submittedName>
</protein>
<keyword evidence="3" id="KW-1185">Reference proteome</keyword>
<keyword evidence="1" id="KW-0812">Transmembrane</keyword>
<dbReference type="AlphaFoldDB" id="A0A9P6E6C5"/>
<accession>A0A9P6E6C5</accession>
<dbReference type="EMBL" id="MU157918">
    <property type="protein sequence ID" value="KAF9523436.1"/>
    <property type="molecule type" value="Genomic_DNA"/>
</dbReference>
<name>A0A9P6E6C5_9AGAR</name>
<evidence type="ECO:0000313" key="2">
    <source>
        <dbReference type="EMBL" id="KAF9523436.1"/>
    </source>
</evidence>
<keyword evidence="1" id="KW-1133">Transmembrane helix</keyword>
<evidence type="ECO:0000313" key="3">
    <source>
        <dbReference type="Proteomes" id="UP000807306"/>
    </source>
</evidence>
<sequence length="68" mass="7738">MAFISVPIELVCLLFVRLPSPWLFPASPMHPSHRLLSHNRIVTLSYRLFIFVPTLLSVLALFPPPNVD</sequence>
<gene>
    <name evidence="2" type="ORF">CPB83DRAFT_862921</name>
</gene>